<feature type="site" description="Important for catalytic activity, responsible for pKa modulation of the active site Glu and correct orientation of both the proton donor and substrate" evidence="6">
    <location>
        <position position="185"/>
    </location>
</feature>
<dbReference type="CDD" id="cd18832">
    <property type="entry name" value="GH43_GsAbnA-like"/>
    <property type="match status" value="1"/>
</dbReference>
<dbReference type="Gene3D" id="2.115.10.20">
    <property type="entry name" value="Glycosyl hydrolase domain, family 43"/>
    <property type="match status" value="1"/>
</dbReference>
<feature type="chain" id="PRO_5044619268" evidence="8">
    <location>
        <begin position="23"/>
        <end position="489"/>
    </location>
</feature>
<keyword evidence="12" id="KW-1185">Reference proteome</keyword>
<dbReference type="Pfam" id="PF16369">
    <property type="entry name" value="GH43_C"/>
    <property type="match status" value="1"/>
</dbReference>
<dbReference type="InterPro" id="IPR032291">
    <property type="entry name" value="Abn2_C"/>
</dbReference>
<feature type="domain" description="Extracellular endo-alpha-(1-&gt;5)-L-arabinanase C-terminal" evidence="9">
    <location>
        <begin position="379"/>
        <end position="483"/>
    </location>
</feature>
<feature type="signal peptide" evidence="8">
    <location>
        <begin position="1"/>
        <end position="22"/>
    </location>
</feature>
<protein>
    <submittedName>
        <fullName evidence="11">Glycoside hydrolase family 43 protein</fullName>
    </submittedName>
</protein>
<dbReference type="EMBL" id="VENO01000002">
    <property type="protein sequence ID" value="TNV69586.1"/>
    <property type="molecule type" value="Genomic_DNA"/>
</dbReference>
<dbReference type="GO" id="GO:0004553">
    <property type="term" value="F:hydrolase activity, hydrolyzing O-glycosyl compounds"/>
    <property type="evidence" value="ECO:0007669"/>
    <property type="project" value="InterPro"/>
</dbReference>
<dbReference type="PANTHER" id="PTHR43301:SF3">
    <property type="entry name" value="ARABINAN ENDO-1,5-ALPHA-L-ARABINOSIDASE A-RELATED"/>
    <property type="match status" value="1"/>
</dbReference>
<dbReference type="InterPro" id="IPR023296">
    <property type="entry name" value="Glyco_hydro_beta-prop_sf"/>
</dbReference>
<evidence type="ECO:0000256" key="2">
    <source>
        <dbReference type="ARBA" id="ARBA00009865"/>
    </source>
</evidence>
<comment type="caution">
    <text evidence="11">The sequence shown here is derived from an EMBL/GenBank/DDBJ whole genome shotgun (WGS) entry which is preliminary data.</text>
</comment>
<dbReference type="PROSITE" id="PS51257">
    <property type="entry name" value="PROKAR_LIPOPROTEIN"/>
    <property type="match status" value="1"/>
</dbReference>
<dbReference type="Gene3D" id="2.40.128.10">
    <property type="match status" value="1"/>
</dbReference>
<dbReference type="InterPro" id="IPR006710">
    <property type="entry name" value="Glyco_hydro_43"/>
</dbReference>
<evidence type="ECO:0000256" key="5">
    <source>
        <dbReference type="PIRSR" id="PIRSR606710-1"/>
    </source>
</evidence>
<evidence type="ECO:0000256" key="1">
    <source>
        <dbReference type="ARBA" id="ARBA00004834"/>
    </source>
</evidence>
<evidence type="ECO:0000313" key="12">
    <source>
        <dbReference type="Proteomes" id="UP000313395"/>
    </source>
</evidence>
<evidence type="ECO:0000256" key="8">
    <source>
        <dbReference type="SAM" id="SignalP"/>
    </source>
</evidence>
<dbReference type="GO" id="GO:0005975">
    <property type="term" value="P:carbohydrate metabolic process"/>
    <property type="evidence" value="ECO:0007669"/>
    <property type="project" value="InterPro"/>
</dbReference>
<evidence type="ECO:0000259" key="9">
    <source>
        <dbReference type="Pfam" id="PF16369"/>
    </source>
</evidence>
<comment type="pathway">
    <text evidence="1">Glycan metabolism; L-arabinan degradation.</text>
</comment>
<feature type="active site" description="Proton donor" evidence="5">
    <location>
        <position position="238"/>
    </location>
</feature>
<keyword evidence="4 7" id="KW-0326">Glycosidase</keyword>
<evidence type="ECO:0000256" key="4">
    <source>
        <dbReference type="ARBA" id="ARBA00023295"/>
    </source>
</evidence>
<evidence type="ECO:0000256" key="7">
    <source>
        <dbReference type="RuleBase" id="RU361187"/>
    </source>
</evidence>
<name>A0A5C5EAM0_9LACT</name>
<sequence>MKRKVEVVIVRNKILFSLSAVALLAGCGEEAKNATAVPNQEVSLNQNFKEASVHDPSIIFAEEQYYVIGSHLAFAKSPDLMNWDQLATSVSTSELFEDVTVSLAESFDYARTDTLWASDITQLKDGKYYLYYCFCEGSSPQSTLGVAVSDSIEGPYEDKGIFLTSGTESVTGAAFDATEEPNVIDPHVFYDEEDRLWMVYGSYSGGIFILEMDSATGFPKEDQGYGKKLLGGNHSRIEAPYILYNKDTEYYYLFLSFGGLDASGGYNIRVARSKNPDGPYEDASGNAMMEAKGEEGSFFDDKAIEDYGTKLIGNFEITNEQDIPVGGYVSPGHNSAYYDEVEDKYYIIFHSRFPNKGEHNEVRVHQLFFNSDGWPVIAPMRYAGESLTALETADIAGDYRFYKMDNAIDADYEEELALTLTATHLAYGQGGGYWKGSELPDESSLVLNFTEYKGYFIRQWDEVNGVETTTFSGMSDQGEALFGIKKTEN</sequence>
<comment type="similarity">
    <text evidence="2 7">Belongs to the glycosyl hydrolase 43 family.</text>
</comment>
<organism evidence="11 12">
    <name type="scientific">Trichococcus shcherbakoviae subsp. psychrophilus</name>
    <dbReference type="NCBI Taxonomy" id="2585775"/>
    <lineage>
        <taxon>Bacteria</taxon>
        <taxon>Bacillati</taxon>
        <taxon>Bacillota</taxon>
        <taxon>Bacilli</taxon>
        <taxon>Lactobacillales</taxon>
        <taxon>Carnobacteriaceae</taxon>
        <taxon>Trichococcus</taxon>
    </lineage>
</organism>
<gene>
    <name evidence="11" type="ORF">FHK04_08865</name>
    <name evidence="10" type="ORF">FHK04_13565</name>
</gene>
<evidence type="ECO:0000256" key="6">
    <source>
        <dbReference type="PIRSR" id="PIRSR606710-2"/>
    </source>
</evidence>
<accession>A0A5C5EAM0</accession>
<dbReference type="Pfam" id="PF04616">
    <property type="entry name" value="Glyco_hydro_43"/>
    <property type="match status" value="1"/>
</dbReference>
<proteinExistence type="inferred from homology"/>
<reference evidence="11 12" key="1">
    <citation type="submission" date="2019-06" db="EMBL/GenBank/DDBJ databases">
        <title>Description Trichococcus psychrophilus sp. nov., isolated from a cold spring, by genomic and phenotypic analyses.</title>
        <authorList>
            <person name="Zakharyuk A."/>
        </authorList>
    </citation>
    <scope>NUCLEOTIDE SEQUENCE [LARGE SCALE GENOMIC DNA]</scope>
    <source>
        <strain evidence="11 12">SKBG</strain>
    </source>
</reference>
<evidence type="ECO:0000313" key="11">
    <source>
        <dbReference type="EMBL" id="TNV69586.1"/>
    </source>
</evidence>
<dbReference type="Proteomes" id="UP000313395">
    <property type="component" value="Unassembled WGS sequence"/>
</dbReference>
<dbReference type="AlphaFoldDB" id="A0A5C5EAM0"/>
<keyword evidence="3 7" id="KW-0378">Hydrolase</keyword>
<evidence type="ECO:0000313" key="10">
    <source>
        <dbReference type="EMBL" id="TNV67907.1"/>
    </source>
</evidence>
<dbReference type="InterPro" id="IPR050727">
    <property type="entry name" value="GH43_arabinanases"/>
</dbReference>
<dbReference type="EMBL" id="VENO01000006">
    <property type="protein sequence ID" value="TNV67907.1"/>
    <property type="molecule type" value="Genomic_DNA"/>
</dbReference>
<dbReference type="PANTHER" id="PTHR43301">
    <property type="entry name" value="ARABINAN ENDO-1,5-ALPHA-L-ARABINOSIDASE"/>
    <property type="match status" value="1"/>
</dbReference>
<evidence type="ECO:0000256" key="3">
    <source>
        <dbReference type="ARBA" id="ARBA00022801"/>
    </source>
</evidence>
<keyword evidence="8" id="KW-0732">Signal</keyword>
<dbReference type="SUPFAM" id="SSF75005">
    <property type="entry name" value="Arabinanase/levansucrase/invertase"/>
    <property type="match status" value="1"/>
</dbReference>
<feature type="active site" description="Proton acceptor" evidence="5">
    <location>
        <position position="55"/>
    </location>
</feature>